<sequence>MPGLARKVLVCATVDGLILHPLSSKKDQRMALSVNIRYGDAALSTTSRDLAAEATKPTPSFEAFGIVDEEGSGNDSDNNSHHGDDEDIEGAVWVQEMNDSHGFEGEAGKANINTAPTLPVKGHKPSNSIAEDVISRRGSYGRFAQRWFSRSGWLQEQKRLMGLTASNKPVDEEAVAERTATTDTPGDKALDAATSSDSSPPSNAPAEPSDGDPASLSRTADETVTETATSTPPLQPGDHNNAEDSAVTSLLPKLLRTTQMLFGASRSFYFSYDYDITRSVAKQPKTRWNDLPLHKLVDTMYFWNRHAIQPFIDAGADALSLPLMQGFVGQRSFVVDSNPPQVDEIAKDSVELSNFAYRASTGPSSPLQATSSRSSAEVERRASEKEFDVTLISRRSVRRAGLRYLRRGVDEDGNVANAVETEQILSPSVVNQMVESQLLPAPPLSKTYSFVQVRGSIPLFWTQSPFFLKPVPVIQHSLELNYGALKNHFDGLRREYGSLQVVNLVEKHGVESALGTQFERSVQRYNDDTNSAPGESTLPFEWFDFHSACKGMKFENVSLLLGRLSNKIEEMGSAVEETGADNTEADGTSSPAGTLASSTGSYGPGNLVQRQKGVLRTNCMDCLDRTNVCQSSFAKFMLDAQLKEQGFDMAAQRDQENSWFNTLWADNGDAISKQYASTAAMKGDYTRTRKRDYRGALTDADKIFDEFEANMRTKDPAMSMQKMREQAVDLCQRRVVADESEEFIGGWTLIAPYDADISLTTPPFEEVVLLVTDAALYLCRFDWNLDKLSSFERVELSHIDKITIGTYIVSTVSPMQMDEERNVGFMVWYRPGRDDIRRINTRSLSSMHVGDGTAGNTAEQSTSAAEALSTSIAMLLNIRPSSPPVKRLAFKALYSESSLAPSATASAGETMVKRTEKDQIVSIATEIERLVQLSRPVPVGVERKSIIAKGDIVSLAEARKSTGLLGHLGHSLKKLVWA</sequence>
<dbReference type="AlphaFoldDB" id="A0A0C2IST6"/>
<protein>
    <submittedName>
        <fullName evidence="4">Sca1-like protein</fullName>
    </submittedName>
</protein>
<gene>
    <name evidence="4" type="ORF">SPBR_06472</name>
</gene>
<feature type="region of interest" description="Disordered" evidence="1">
    <location>
        <begin position="66"/>
        <end position="86"/>
    </location>
</feature>
<dbReference type="Pfam" id="PF02383">
    <property type="entry name" value="Syja_N"/>
    <property type="match status" value="1"/>
</dbReference>
<feature type="compositionally biased region" description="Polar residues" evidence="1">
    <location>
        <begin position="585"/>
        <end position="601"/>
    </location>
</feature>
<dbReference type="GeneID" id="63679649"/>
<proteinExistence type="predicted"/>
<comment type="caution">
    <text evidence="4">The sequence shown here is derived from an EMBL/GenBank/DDBJ whole genome shotgun (WGS) entry which is preliminary data.</text>
</comment>
<dbReference type="PROSITE" id="PS50275">
    <property type="entry name" value="SAC"/>
    <property type="match status" value="1"/>
</dbReference>
<dbReference type="InterPro" id="IPR022158">
    <property type="entry name" value="Inositol_phosphatase"/>
</dbReference>
<dbReference type="InterPro" id="IPR002013">
    <property type="entry name" value="SAC_dom"/>
</dbReference>
<feature type="region of interest" description="Disordered" evidence="1">
    <location>
        <begin position="360"/>
        <end position="379"/>
    </location>
</feature>
<dbReference type="Proteomes" id="UP000031575">
    <property type="component" value="Unassembled WGS sequence"/>
</dbReference>
<dbReference type="GO" id="GO:0046856">
    <property type="term" value="P:phosphatidylinositol dephosphorylation"/>
    <property type="evidence" value="ECO:0007669"/>
    <property type="project" value="TreeGrafter"/>
</dbReference>
<organism evidence="4 5">
    <name type="scientific">Sporothrix brasiliensis 5110</name>
    <dbReference type="NCBI Taxonomy" id="1398154"/>
    <lineage>
        <taxon>Eukaryota</taxon>
        <taxon>Fungi</taxon>
        <taxon>Dikarya</taxon>
        <taxon>Ascomycota</taxon>
        <taxon>Pezizomycotina</taxon>
        <taxon>Sordariomycetes</taxon>
        <taxon>Sordariomycetidae</taxon>
        <taxon>Ophiostomatales</taxon>
        <taxon>Ophiostomataceae</taxon>
        <taxon>Sporothrix</taxon>
    </lineage>
</organism>
<evidence type="ECO:0000313" key="5">
    <source>
        <dbReference type="Proteomes" id="UP000031575"/>
    </source>
</evidence>
<name>A0A0C2IST6_9PEZI</name>
<dbReference type="HOGENOM" id="CLU_006249_1_0_1"/>
<accession>A0A0C2IST6</accession>
<dbReference type="Pfam" id="PF12456">
    <property type="entry name" value="hSac2"/>
    <property type="match status" value="1"/>
</dbReference>
<dbReference type="RefSeq" id="XP_040616057.1">
    <property type="nucleotide sequence ID" value="XM_040764728.1"/>
</dbReference>
<dbReference type="EMBL" id="AWTV01000009">
    <property type="protein sequence ID" value="KIH88047.1"/>
    <property type="molecule type" value="Genomic_DNA"/>
</dbReference>
<feature type="region of interest" description="Disordered" evidence="1">
    <location>
        <begin position="164"/>
        <end position="245"/>
    </location>
</feature>
<reference evidence="4 5" key="1">
    <citation type="journal article" date="2014" name="BMC Genomics">
        <title>Comparative genomics of the major fungal agents of human and animal Sporotrichosis: Sporothrix schenckii and Sporothrix brasiliensis.</title>
        <authorList>
            <person name="Teixeira M.M."/>
            <person name="de Almeida L.G."/>
            <person name="Kubitschek-Barreira P."/>
            <person name="Alves F.L."/>
            <person name="Kioshima E.S."/>
            <person name="Abadio A.K."/>
            <person name="Fernandes L."/>
            <person name="Derengowski L.S."/>
            <person name="Ferreira K.S."/>
            <person name="Souza R.C."/>
            <person name="Ruiz J.C."/>
            <person name="de Andrade N.C."/>
            <person name="Paes H.C."/>
            <person name="Nicola A.M."/>
            <person name="Albuquerque P."/>
            <person name="Gerber A.L."/>
            <person name="Martins V.P."/>
            <person name="Peconick L.D."/>
            <person name="Neto A.V."/>
            <person name="Chaucanez C.B."/>
            <person name="Silva P.A."/>
            <person name="Cunha O.L."/>
            <person name="de Oliveira F.F."/>
            <person name="dos Santos T.C."/>
            <person name="Barros A.L."/>
            <person name="Soares M.A."/>
            <person name="de Oliveira L.M."/>
            <person name="Marini M.M."/>
            <person name="Villalobos-Duno H."/>
            <person name="Cunha M.M."/>
            <person name="de Hoog S."/>
            <person name="da Silveira J.F."/>
            <person name="Henrissat B."/>
            <person name="Nino-Vega G.A."/>
            <person name="Cisalpino P.S."/>
            <person name="Mora-Montes H.M."/>
            <person name="Almeida S.R."/>
            <person name="Stajich J.E."/>
            <person name="Lopes-Bezerra L.M."/>
            <person name="Vasconcelos A.T."/>
            <person name="Felipe M.S."/>
        </authorList>
    </citation>
    <scope>NUCLEOTIDE SEQUENCE [LARGE SCALE GENOMIC DNA]</scope>
    <source>
        <strain evidence="4 5">5110</strain>
    </source>
</reference>
<dbReference type="GO" id="GO:0005783">
    <property type="term" value="C:endoplasmic reticulum"/>
    <property type="evidence" value="ECO:0007669"/>
    <property type="project" value="TreeGrafter"/>
</dbReference>
<feature type="region of interest" description="Disordered" evidence="1">
    <location>
        <begin position="574"/>
        <end position="603"/>
    </location>
</feature>
<feature type="compositionally biased region" description="Low complexity" evidence="1">
    <location>
        <begin position="191"/>
        <end position="208"/>
    </location>
</feature>
<evidence type="ECO:0000259" key="2">
    <source>
        <dbReference type="PROSITE" id="PS50275"/>
    </source>
</evidence>
<evidence type="ECO:0000256" key="1">
    <source>
        <dbReference type="SAM" id="MobiDB-lite"/>
    </source>
</evidence>
<keyword evidence="5" id="KW-1185">Reference proteome</keyword>
<evidence type="ECO:0000313" key="4">
    <source>
        <dbReference type="EMBL" id="KIH88047.1"/>
    </source>
</evidence>
<dbReference type="GO" id="GO:0043812">
    <property type="term" value="F:phosphatidylinositol-4-phosphate phosphatase activity"/>
    <property type="evidence" value="ECO:0007669"/>
    <property type="project" value="TreeGrafter"/>
</dbReference>
<dbReference type="PROSITE" id="PS51791">
    <property type="entry name" value="HSAC2"/>
    <property type="match status" value="1"/>
</dbReference>
<dbReference type="PANTHER" id="PTHR45662:SF7">
    <property type="entry name" value="SACI DOMAIN PROTEIN (AFU_ORTHOLOGUE AFUA_1G15890)"/>
    <property type="match status" value="1"/>
</dbReference>
<feature type="domain" description="SAC" evidence="2">
    <location>
        <begin position="265"/>
        <end position="677"/>
    </location>
</feature>
<dbReference type="PANTHER" id="PTHR45662">
    <property type="entry name" value="PHOSPHATIDYLINOSITIDE PHOSPHATASE SAC1"/>
    <property type="match status" value="1"/>
</dbReference>
<feature type="domain" description="HSac2" evidence="3">
    <location>
        <begin position="718"/>
        <end position="876"/>
    </location>
</feature>
<dbReference type="VEuPathDB" id="FungiDB:SPBR_06472"/>
<evidence type="ECO:0000259" key="3">
    <source>
        <dbReference type="PROSITE" id="PS51791"/>
    </source>
</evidence>
<dbReference type="InterPro" id="IPR034753">
    <property type="entry name" value="hSac2"/>
</dbReference>
<dbReference type="OrthoDB" id="405996at2759"/>